<dbReference type="GO" id="GO:0008168">
    <property type="term" value="F:methyltransferase activity"/>
    <property type="evidence" value="ECO:0007669"/>
    <property type="project" value="UniProtKB-KW"/>
</dbReference>
<protein>
    <submittedName>
        <fullName evidence="3">Methyltransferase type 11</fullName>
    </submittedName>
</protein>
<sequence length="276" mass="30703">MILAGLKPLRLFRLLRLPLLALLLGLLSLLGVSFPARASLAPPESWSVGWLPIAQTVVELHASTYSDSAFHSPDGIGKFYMGREIAEVMGHQGAGWLERSSRESEEQPQRLVHALNLQPDAVVADIGAGTGYLSFKISSEVPEGKVLAVDIQPEMLAIMEQIKQARQVTNVFTVQGSPIDPHLPPQSIDLALMVDAYHEFTYPREMMQAIVTALKPNGRVVLAEYQGENPFVFIKPLHKMTQDQVRREMEAVGLSWQDTKNMLPQQHLMIFQKAVF</sequence>
<dbReference type="Gene3D" id="3.40.50.150">
    <property type="entry name" value="Vaccinia Virus protein VP39"/>
    <property type="match status" value="1"/>
</dbReference>
<dbReference type="STRING" id="395961.Cyan7425_0768"/>
<dbReference type="GO" id="GO:0032259">
    <property type="term" value="P:methylation"/>
    <property type="evidence" value="ECO:0007669"/>
    <property type="project" value="UniProtKB-KW"/>
</dbReference>
<dbReference type="SUPFAM" id="SSF53335">
    <property type="entry name" value="S-adenosyl-L-methionine-dependent methyltransferases"/>
    <property type="match status" value="1"/>
</dbReference>
<evidence type="ECO:0000256" key="1">
    <source>
        <dbReference type="ARBA" id="ARBA00022679"/>
    </source>
</evidence>
<name>B8HVX7_CYAP4</name>
<evidence type="ECO:0000259" key="2">
    <source>
        <dbReference type="Pfam" id="PF13847"/>
    </source>
</evidence>
<gene>
    <name evidence="3" type="ordered locus">Cyan7425_0768</name>
</gene>
<dbReference type="EMBL" id="CP001344">
    <property type="protein sequence ID" value="ACL43155.1"/>
    <property type="molecule type" value="Genomic_DNA"/>
</dbReference>
<reference evidence="3" key="1">
    <citation type="submission" date="2009-01" db="EMBL/GenBank/DDBJ databases">
        <title>Complete sequence of chromosome Cyanothece sp. PCC 7425.</title>
        <authorList>
            <consortium name="US DOE Joint Genome Institute"/>
            <person name="Lucas S."/>
            <person name="Copeland A."/>
            <person name="Lapidus A."/>
            <person name="Glavina del Rio T."/>
            <person name="Dalin E."/>
            <person name="Tice H."/>
            <person name="Bruce D."/>
            <person name="Goodwin L."/>
            <person name="Pitluck S."/>
            <person name="Sims D."/>
            <person name="Meineke L."/>
            <person name="Brettin T."/>
            <person name="Detter J.C."/>
            <person name="Han C."/>
            <person name="Larimer F."/>
            <person name="Land M."/>
            <person name="Hauser L."/>
            <person name="Kyrpides N."/>
            <person name="Ovchinnikova G."/>
            <person name="Liberton M."/>
            <person name="Stoeckel J."/>
            <person name="Banerjee A."/>
            <person name="Singh A."/>
            <person name="Page L."/>
            <person name="Sato H."/>
            <person name="Zhao L."/>
            <person name="Sherman L."/>
            <person name="Pakrasi H."/>
            <person name="Richardson P."/>
        </authorList>
    </citation>
    <scope>NUCLEOTIDE SEQUENCE</scope>
    <source>
        <strain evidence="3">PCC 7425</strain>
    </source>
</reference>
<dbReference type="PANTHER" id="PTHR43861">
    <property type="entry name" value="TRANS-ACONITATE 2-METHYLTRANSFERASE-RELATED"/>
    <property type="match status" value="1"/>
</dbReference>
<dbReference type="InterPro" id="IPR029063">
    <property type="entry name" value="SAM-dependent_MTases_sf"/>
</dbReference>
<dbReference type="PANTHER" id="PTHR43861:SF3">
    <property type="entry name" value="PUTATIVE (AFU_ORTHOLOGUE AFUA_2G14390)-RELATED"/>
    <property type="match status" value="1"/>
</dbReference>
<dbReference type="OrthoDB" id="9784101at2"/>
<dbReference type="Pfam" id="PF13847">
    <property type="entry name" value="Methyltransf_31"/>
    <property type="match status" value="1"/>
</dbReference>
<keyword evidence="1 3" id="KW-0808">Transferase</keyword>
<dbReference type="CDD" id="cd02440">
    <property type="entry name" value="AdoMet_MTases"/>
    <property type="match status" value="1"/>
</dbReference>
<dbReference type="HOGENOM" id="CLU_037990_16_0_3"/>
<organism evidence="3">
    <name type="scientific">Cyanothece sp. (strain PCC 7425 / ATCC 29141)</name>
    <dbReference type="NCBI Taxonomy" id="395961"/>
    <lineage>
        <taxon>Bacteria</taxon>
        <taxon>Bacillati</taxon>
        <taxon>Cyanobacteriota</taxon>
        <taxon>Cyanophyceae</taxon>
        <taxon>Gomontiellales</taxon>
        <taxon>Cyanothecaceae</taxon>
        <taxon>Cyanothece</taxon>
    </lineage>
</organism>
<dbReference type="AlphaFoldDB" id="B8HVX7"/>
<dbReference type="InterPro" id="IPR025714">
    <property type="entry name" value="Methyltranfer_dom"/>
</dbReference>
<accession>B8HVX7</accession>
<evidence type="ECO:0000313" key="3">
    <source>
        <dbReference type="EMBL" id="ACL43155.1"/>
    </source>
</evidence>
<dbReference type="KEGG" id="cyn:Cyan7425_0768"/>
<dbReference type="eggNOG" id="COG2226">
    <property type="taxonomic scope" value="Bacteria"/>
</dbReference>
<proteinExistence type="predicted"/>
<keyword evidence="3" id="KW-0489">Methyltransferase</keyword>
<feature type="domain" description="Methyltransferase" evidence="2">
    <location>
        <begin position="120"/>
        <end position="245"/>
    </location>
</feature>